<sequence>MHVILTGATGLIGSGVLAQLLAHMKSGGPITRVSILSRSPVPMAEGKANVVVIRHADFKNYPPEVLKELSGAEACIWALGVSQTQVGKEEYVTITQDYPLAAAQALSRLSEVFKFVYVSGTHGFPGEGVTQTPGYFTPFFARVKGETETQLLALPKTCPSLRPFSIRPFYIDRANHPEVIEAQRHRPSMSDYYDILGPVVRRFTSIHSPTELLGDFMIKLAVGNGAPLQGDDLLGGGRIIPNKAFRRIMKEETGA</sequence>
<dbReference type="PANTHER" id="PTHR14097">
    <property type="entry name" value="OXIDOREDUCTASE HTATIP2"/>
    <property type="match status" value="1"/>
</dbReference>
<reference evidence="2" key="1">
    <citation type="submission" date="2020-04" db="EMBL/GenBank/DDBJ databases">
        <title>Genome Assembly and Annotation of Botryosphaeria dothidea sdau 11-99, a Latent Pathogen of Apple Fruit Ring Rot in China.</title>
        <authorList>
            <person name="Yu C."/>
            <person name="Diao Y."/>
            <person name="Lu Q."/>
            <person name="Zhao J."/>
            <person name="Cui S."/>
            <person name="Peng C."/>
            <person name="He B."/>
            <person name="Liu H."/>
        </authorList>
    </citation>
    <scope>NUCLEOTIDE SEQUENCE [LARGE SCALE GENOMIC DNA]</scope>
    <source>
        <strain evidence="2">Sdau11-99</strain>
    </source>
</reference>
<dbReference type="EMBL" id="WWBZ02000001">
    <property type="protein sequence ID" value="KAF4314407.1"/>
    <property type="molecule type" value="Genomic_DNA"/>
</dbReference>
<keyword evidence="1" id="KW-0732">Signal</keyword>
<feature type="chain" id="PRO_5034369327" description="Nucleoside-diphosphate-sugar epimerase protein" evidence="1">
    <location>
        <begin position="19"/>
        <end position="255"/>
    </location>
</feature>
<keyword evidence="3" id="KW-1185">Reference proteome</keyword>
<organism evidence="2 3">
    <name type="scientific">Botryosphaeria dothidea</name>
    <dbReference type="NCBI Taxonomy" id="55169"/>
    <lineage>
        <taxon>Eukaryota</taxon>
        <taxon>Fungi</taxon>
        <taxon>Dikarya</taxon>
        <taxon>Ascomycota</taxon>
        <taxon>Pezizomycotina</taxon>
        <taxon>Dothideomycetes</taxon>
        <taxon>Dothideomycetes incertae sedis</taxon>
        <taxon>Botryosphaeriales</taxon>
        <taxon>Botryosphaeriaceae</taxon>
        <taxon>Botryosphaeria</taxon>
    </lineage>
</organism>
<evidence type="ECO:0000313" key="3">
    <source>
        <dbReference type="Proteomes" id="UP000572817"/>
    </source>
</evidence>
<dbReference type="InterPro" id="IPR036291">
    <property type="entry name" value="NAD(P)-bd_dom_sf"/>
</dbReference>
<dbReference type="Gene3D" id="3.40.50.720">
    <property type="entry name" value="NAD(P)-binding Rossmann-like Domain"/>
    <property type="match status" value="1"/>
</dbReference>
<evidence type="ECO:0000256" key="1">
    <source>
        <dbReference type="SAM" id="SignalP"/>
    </source>
</evidence>
<dbReference type="SUPFAM" id="SSF51735">
    <property type="entry name" value="NAD(P)-binding Rossmann-fold domains"/>
    <property type="match status" value="1"/>
</dbReference>
<protein>
    <recommendedName>
        <fullName evidence="4">Nucleoside-diphosphate-sugar epimerase protein</fullName>
    </recommendedName>
</protein>
<dbReference type="AlphaFoldDB" id="A0A8H4J9X5"/>
<gene>
    <name evidence="2" type="ORF">GTA08_BOTSDO01195</name>
</gene>
<dbReference type="Proteomes" id="UP000572817">
    <property type="component" value="Unassembled WGS sequence"/>
</dbReference>
<evidence type="ECO:0008006" key="4">
    <source>
        <dbReference type="Google" id="ProtNLM"/>
    </source>
</evidence>
<evidence type="ECO:0000313" key="2">
    <source>
        <dbReference type="EMBL" id="KAF4314407.1"/>
    </source>
</evidence>
<dbReference type="PANTHER" id="PTHR14097:SF8">
    <property type="entry name" value="NAD(P)-BINDING DOMAIN-CONTAINING PROTEIN"/>
    <property type="match status" value="1"/>
</dbReference>
<dbReference type="OrthoDB" id="9975943at2759"/>
<accession>A0A8H4J9X5</accession>
<name>A0A8H4J9X5_9PEZI</name>
<proteinExistence type="predicted"/>
<comment type="caution">
    <text evidence="2">The sequence shown here is derived from an EMBL/GenBank/DDBJ whole genome shotgun (WGS) entry which is preliminary data.</text>
</comment>
<feature type="signal peptide" evidence="1">
    <location>
        <begin position="1"/>
        <end position="18"/>
    </location>
</feature>